<dbReference type="Gene3D" id="2.40.180.10">
    <property type="entry name" value="Catalase core domain"/>
    <property type="match status" value="1"/>
</dbReference>
<name>A0A1I1CKI7_9PSEU</name>
<dbReference type="PANTHER" id="PTHR11465:SF9">
    <property type="entry name" value="CATALASE"/>
    <property type="match status" value="1"/>
</dbReference>
<evidence type="ECO:0000256" key="7">
    <source>
        <dbReference type="SAM" id="MobiDB-lite"/>
    </source>
</evidence>
<proteinExistence type="inferred from homology"/>
<dbReference type="Proteomes" id="UP000243799">
    <property type="component" value="Unassembled WGS sequence"/>
</dbReference>
<dbReference type="AlphaFoldDB" id="A0A1I1CKI7"/>
<gene>
    <name evidence="9" type="ORF">SAMN05216266_12747</name>
</gene>
<accession>A0A1I1CKI7</accession>
<dbReference type="PROSITE" id="PS51402">
    <property type="entry name" value="CATALASE_3"/>
    <property type="match status" value="1"/>
</dbReference>
<keyword evidence="6" id="KW-0408">Iron</keyword>
<dbReference type="GO" id="GO:0005737">
    <property type="term" value="C:cytoplasm"/>
    <property type="evidence" value="ECO:0007669"/>
    <property type="project" value="TreeGrafter"/>
</dbReference>
<organism evidence="9 10">
    <name type="scientific">Amycolatopsis marina</name>
    <dbReference type="NCBI Taxonomy" id="490629"/>
    <lineage>
        <taxon>Bacteria</taxon>
        <taxon>Bacillati</taxon>
        <taxon>Actinomycetota</taxon>
        <taxon>Actinomycetes</taxon>
        <taxon>Pseudonocardiales</taxon>
        <taxon>Pseudonocardiaceae</taxon>
        <taxon>Amycolatopsis</taxon>
    </lineage>
</organism>
<evidence type="ECO:0000313" key="9">
    <source>
        <dbReference type="EMBL" id="SFB61150.1"/>
    </source>
</evidence>
<evidence type="ECO:0000313" key="10">
    <source>
        <dbReference type="Proteomes" id="UP000243799"/>
    </source>
</evidence>
<dbReference type="STRING" id="490629.SAMN05216266_12747"/>
<dbReference type="GO" id="GO:0046872">
    <property type="term" value="F:metal ion binding"/>
    <property type="evidence" value="ECO:0007669"/>
    <property type="project" value="UniProtKB-KW"/>
</dbReference>
<dbReference type="GO" id="GO:0020037">
    <property type="term" value="F:heme binding"/>
    <property type="evidence" value="ECO:0007669"/>
    <property type="project" value="InterPro"/>
</dbReference>
<dbReference type="Pfam" id="PF00199">
    <property type="entry name" value="Catalase"/>
    <property type="match status" value="1"/>
</dbReference>
<protein>
    <submittedName>
        <fullName evidence="9">Catalase</fullName>
    </submittedName>
</protein>
<dbReference type="GO" id="GO:0042542">
    <property type="term" value="P:response to hydrogen peroxide"/>
    <property type="evidence" value="ECO:0007669"/>
    <property type="project" value="TreeGrafter"/>
</dbReference>
<keyword evidence="4" id="KW-0479">Metal-binding</keyword>
<sequence>MLLGRLFAYRDAHRYRIGPNYTQLPVNAARSEVNSYSKDGAMRYSNPGDPVYAPNSHGGPHVEDDDFGQLRPSGSSSRREQRPRCACLVHRGCSLSQHSPAPGQYRVE</sequence>
<evidence type="ECO:0000256" key="2">
    <source>
        <dbReference type="ARBA" id="ARBA00022559"/>
    </source>
</evidence>
<evidence type="ECO:0000256" key="1">
    <source>
        <dbReference type="ARBA" id="ARBA00005329"/>
    </source>
</evidence>
<evidence type="ECO:0000256" key="4">
    <source>
        <dbReference type="ARBA" id="ARBA00022723"/>
    </source>
</evidence>
<keyword evidence="10" id="KW-1185">Reference proteome</keyword>
<dbReference type="PANTHER" id="PTHR11465">
    <property type="entry name" value="CATALASE"/>
    <property type="match status" value="1"/>
</dbReference>
<feature type="domain" description="Catalase core" evidence="8">
    <location>
        <begin position="1"/>
        <end position="57"/>
    </location>
</feature>
<dbReference type="InterPro" id="IPR018028">
    <property type="entry name" value="Catalase"/>
</dbReference>
<keyword evidence="5" id="KW-0560">Oxidoreductase</keyword>
<keyword evidence="2" id="KW-0575">Peroxidase</keyword>
<dbReference type="PROSITE" id="PS00437">
    <property type="entry name" value="CATALASE_1"/>
    <property type="match status" value="1"/>
</dbReference>
<comment type="similarity">
    <text evidence="1">Belongs to the catalase family.</text>
</comment>
<evidence type="ECO:0000259" key="8">
    <source>
        <dbReference type="Pfam" id="PF00199"/>
    </source>
</evidence>
<reference evidence="10" key="1">
    <citation type="submission" date="2016-10" db="EMBL/GenBank/DDBJ databases">
        <authorList>
            <person name="Varghese N."/>
            <person name="Submissions S."/>
        </authorList>
    </citation>
    <scope>NUCLEOTIDE SEQUENCE [LARGE SCALE GENOMIC DNA]</scope>
    <source>
        <strain evidence="10">CGMCC 4.3568</strain>
    </source>
</reference>
<evidence type="ECO:0000256" key="6">
    <source>
        <dbReference type="ARBA" id="ARBA00023004"/>
    </source>
</evidence>
<dbReference type="EMBL" id="FOKG01000027">
    <property type="protein sequence ID" value="SFB61150.1"/>
    <property type="molecule type" value="Genomic_DNA"/>
</dbReference>
<evidence type="ECO:0000256" key="5">
    <source>
        <dbReference type="ARBA" id="ARBA00023002"/>
    </source>
</evidence>
<feature type="region of interest" description="Disordered" evidence="7">
    <location>
        <begin position="38"/>
        <end position="82"/>
    </location>
</feature>
<dbReference type="InterPro" id="IPR020835">
    <property type="entry name" value="Catalase_sf"/>
</dbReference>
<keyword evidence="3" id="KW-0349">Heme</keyword>
<dbReference type="InterPro" id="IPR002226">
    <property type="entry name" value="Catalase_haem_BS"/>
</dbReference>
<dbReference type="SUPFAM" id="SSF56634">
    <property type="entry name" value="Heme-dependent catalase-like"/>
    <property type="match status" value="1"/>
</dbReference>
<dbReference type="GO" id="GO:0004096">
    <property type="term" value="F:catalase activity"/>
    <property type="evidence" value="ECO:0007669"/>
    <property type="project" value="InterPro"/>
</dbReference>
<dbReference type="GO" id="GO:0042744">
    <property type="term" value="P:hydrogen peroxide catabolic process"/>
    <property type="evidence" value="ECO:0007669"/>
    <property type="project" value="TreeGrafter"/>
</dbReference>
<evidence type="ECO:0000256" key="3">
    <source>
        <dbReference type="ARBA" id="ARBA00022617"/>
    </source>
</evidence>
<dbReference type="InterPro" id="IPR011614">
    <property type="entry name" value="Catalase_core"/>
</dbReference>